<reference evidence="6" key="1">
    <citation type="journal article" date="2021" name="Genome Biol. Evol.">
        <title>The assembled and annotated genome of the fairy-ring fungus Marasmius oreades.</title>
        <authorList>
            <person name="Hiltunen M."/>
            <person name="Ament-Velasquez S.L."/>
            <person name="Johannesson H."/>
        </authorList>
    </citation>
    <scope>NUCLEOTIDE SEQUENCE</scope>
    <source>
        <strain evidence="6">03SP1</strain>
    </source>
</reference>
<sequence length="517" mass="57967">MPSDPWLSLGKNVASIAADFAPVPGLSMGVDALCSLITLCEEVSASRNATRELCDRCHSLLLAVEKYQPPPPNTLQAAFDDVTKCITDVKNRVAKWARLSWARSLVKLKEIQGDLEKSQAEITDCFLRFQLASHADTSRWQAEFAVVARSDHEEIIAYLADIRNAQDIVHGMMSGYGEEILSYHEKTISELKELKGIMAFMQENMSGVQNSSEKQFVGLSQNLHDLQVTAKTLLPNPHLVSGEITDIEERAVTGTTSMDIFRGRYLHKERVAIKVLRSVSVDEHTTRRFGREVEIWKLIFEIDHGKYILPFYGFGQGGDLRPYMVSPWQENGNALSYVKKNDATVNYKQMIIDIARGLRVLHVLMTPPVVHGDVRAENIFVNSQGNPLIGDFGLSKMVEDMTNTPFTQSNGVANLYRWFAPEVYIGEGSVSLACDIYSFGMTVLELLTHQHPYPKIKHPPEVVLNVANGRTPPRPGESRVVERGLNDEMWGLLVQCWNRTPSARPSIEEVLEKLESL</sequence>
<dbReference type="Gene3D" id="1.10.510.10">
    <property type="entry name" value="Transferase(Phosphotransferase) domain 1"/>
    <property type="match status" value="1"/>
</dbReference>
<dbReference type="InterPro" id="IPR059179">
    <property type="entry name" value="MLKL-like_MCAfunc"/>
</dbReference>
<protein>
    <recommendedName>
        <fullName evidence="5">Protein kinase domain-containing protein</fullName>
    </recommendedName>
</protein>
<dbReference type="GO" id="GO:0004674">
    <property type="term" value="F:protein serine/threonine kinase activity"/>
    <property type="evidence" value="ECO:0007669"/>
    <property type="project" value="TreeGrafter"/>
</dbReference>
<dbReference type="Pfam" id="PF07714">
    <property type="entry name" value="PK_Tyr_Ser-Thr"/>
    <property type="match status" value="1"/>
</dbReference>
<dbReference type="GeneID" id="66080895"/>
<name>A0A9P7RUW1_9AGAR</name>
<dbReference type="InterPro" id="IPR036537">
    <property type="entry name" value="Adaptor_Cbl_N_dom_sf"/>
</dbReference>
<evidence type="ECO:0000259" key="5">
    <source>
        <dbReference type="PROSITE" id="PS50011"/>
    </source>
</evidence>
<keyword evidence="3" id="KW-0418">Kinase</keyword>
<dbReference type="AlphaFoldDB" id="A0A9P7RUW1"/>
<keyword evidence="1" id="KW-0808">Transferase</keyword>
<dbReference type="InterPro" id="IPR051681">
    <property type="entry name" value="Ser/Thr_Kinases-Pseudokinases"/>
</dbReference>
<dbReference type="PROSITE" id="PS00109">
    <property type="entry name" value="PROTEIN_KINASE_TYR"/>
    <property type="match status" value="1"/>
</dbReference>
<evidence type="ECO:0000256" key="2">
    <source>
        <dbReference type="ARBA" id="ARBA00022741"/>
    </source>
</evidence>
<comment type="caution">
    <text evidence="6">The sequence shown here is derived from an EMBL/GenBank/DDBJ whole genome shotgun (WGS) entry which is preliminary data.</text>
</comment>
<dbReference type="GO" id="GO:0005524">
    <property type="term" value="F:ATP binding"/>
    <property type="evidence" value="ECO:0007669"/>
    <property type="project" value="UniProtKB-KW"/>
</dbReference>
<dbReference type="InterPro" id="IPR000719">
    <property type="entry name" value="Prot_kinase_dom"/>
</dbReference>
<keyword evidence="7" id="KW-1185">Reference proteome</keyword>
<dbReference type="OrthoDB" id="5966500at2759"/>
<proteinExistence type="predicted"/>
<dbReference type="RefSeq" id="XP_043006689.1">
    <property type="nucleotide sequence ID" value="XM_043156876.1"/>
</dbReference>
<dbReference type="CDD" id="cd21037">
    <property type="entry name" value="MLKL_NTD"/>
    <property type="match status" value="1"/>
</dbReference>
<dbReference type="Gene3D" id="1.20.930.20">
    <property type="entry name" value="Adaptor protein Cbl, N-terminal domain"/>
    <property type="match status" value="1"/>
</dbReference>
<accession>A0A9P7RUW1</accession>
<dbReference type="PANTHER" id="PTHR44329">
    <property type="entry name" value="SERINE/THREONINE-PROTEIN KINASE TNNI3K-RELATED"/>
    <property type="match status" value="1"/>
</dbReference>
<dbReference type="InterPro" id="IPR001245">
    <property type="entry name" value="Ser-Thr/Tyr_kinase_cat_dom"/>
</dbReference>
<evidence type="ECO:0000256" key="3">
    <source>
        <dbReference type="ARBA" id="ARBA00022777"/>
    </source>
</evidence>
<evidence type="ECO:0000256" key="4">
    <source>
        <dbReference type="ARBA" id="ARBA00022840"/>
    </source>
</evidence>
<dbReference type="Proteomes" id="UP001049176">
    <property type="component" value="Chromosome 7"/>
</dbReference>
<dbReference type="PROSITE" id="PS50011">
    <property type="entry name" value="PROTEIN_KINASE_DOM"/>
    <property type="match status" value="1"/>
</dbReference>
<dbReference type="EMBL" id="CM032187">
    <property type="protein sequence ID" value="KAG7090219.1"/>
    <property type="molecule type" value="Genomic_DNA"/>
</dbReference>
<evidence type="ECO:0000256" key="1">
    <source>
        <dbReference type="ARBA" id="ARBA00022679"/>
    </source>
</evidence>
<keyword evidence="2" id="KW-0547">Nucleotide-binding</keyword>
<dbReference type="InterPro" id="IPR008266">
    <property type="entry name" value="Tyr_kinase_AS"/>
</dbReference>
<feature type="domain" description="Protein kinase" evidence="5">
    <location>
        <begin position="233"/>
        <end position="517"/>
    </location>
</feature>
<evidence type="ECO:0000313" key="7">
    <source>
        <dbReference type="Proteomes" id="UP001049176"/>
    </source>
</evidence>
<dbReference type="KEGG" id="more:E1B28_011820"/>
<evidence type="ECO:0000313" key="6">
    <source>
        <dbReference type="EMBL" id="KAG7090219.1"/>
    </source>
</evidence>
<dbReference type="GO" id="GO:0007166">
    <property type="term" value="P:cell surface receptor signaling pathway"/>
    <property type="evidence" value="ECO:0007669"/>
    <property type="project" value="InterPro"/>
</dbReference>
<organism evidence="6 7">
    <name type="scientific">Marasmius oreades</name>
    <name type="common">fairy-ring Marasmius</name>
    <dbReference type="NCBI Taxonomy" id="181124"/>
    <lineage>
        <taxon>Eukaryota</taxon>
        <taxon>Fungi</taxon>
        <taxon>Dikarya</taxon>
        <taxon>Basidiomycota</taxon>
        <taxon>Agaricomycotina</taxon>
        <taxon>Agaricomycetes</taxon>
        <taxon>Agaricomycetidae</taxon>
        <taxon>Agaricales</taxon>
        <taxon>Marasmiineae</taxon>
        <taxon>Marasmiaceae</taxon>
        <taxon>Marasmius</taxon>
    </lineage>
</organism>
<dbReference type="SUPFAM" id="SSF56112">
    <property type="entry name" value="Protein kinase-like (PK-like)"/>
    <property type="match status" value="1"/>
</dbReference>
<gene>
    <name evidence="6" type="ORF">E1B28_011820</name>
</gene>
<dbReference type="InterPro" id="IPR011009">
    <property type="entry name" value="Kinase-like_dom_sf"/>
</dbReference>
<dbReference type="PANTHER" id="PTHR44329:SF288">
    <property type="entry name" value="MITOGEN-ACTIVATED PROTEIN KINASE KINASE KINASE 20"/>
    <property type="match status" value="1"/>
</dbReference>
<keyword evidence="4" id="KW-0067">ATP-binding</keyword>